<dbReference type="InterPro" id="IPR036866">
    <property type="entry name" value="RibonucZ/Hydroxyglut_hydro"/>
</dbReference>
<dbReference type="Proteomes" id="UP000463051">
    <property type="component" value="Unassembled WGS sequence"/>
</dbReference>
<dbReference type="EMBL" id="WJXB01000001">
    <property type="protein sequence ID" value="MRN51762.1"/>
    <property type="molecule type" value="Genomic_DNA"/>
</dbReference>
<keyword evidence="1 6" id="KW-0378">Hydrolase</keyword>
<evidence type="ECO:0000313" key="6">
    <source>
        <dbReference type="EMBL" id="MRN51762.1"/>
    </source>
</evidence>
<accession>A0A7X2H1C6</accession>
<dbReference type="Gene3D" id="3.60.15.10">
    <property type="entry name" value="Ribonuclease Z/Hydroxyacylglutathione hydrolase-like"/>
    <property type="match status" value="1"/>
</dbReference>
<dbReference type="RefSeq" id="WP_154116590.1">
    <property type="nucleotide sequence ID" value="NZ_WJXB01000001.1"/>
</dbReference>
<evidence type="ECO:0000256" key="1">
    <source>
        <dbReference type="ARBA" id="ARBA00022801"/>
    </source>
</evidence>
<evidence type="ECO:0000256" key="3">
    <source>
        <dbReference type="ARBA" id="ARBA00034301"/>
    </source>
</evidence>
<dbReference type="AlphaFoldDB" id="A0A7X2H1C6"/>
<comment type="caution">
    <text evidence="6">The sequence shown here is derived from an EMBL/GenBank/DDBJ whole genome shotgun (WGS) entry which is preliminary data.</text>
</comment>
<comment type="catalytic activity">
    <reaction evidence="4">
        <text>3',5'-cyclic UMP + H2O = UMP + H(+)</text>
        <dbReference type="Rhea" id="RHEA:70575"/>
        <dbReference type="ChEBI" id="CHEBI:15377"/>
        <dbReference type="ChEBI" id="CHEBI:15378"/>
        <dbReference type="ChEBI" id="CHEBI:57865"/>
        <dbReference type="ChEBI" id="CHEBI:184387"/>
    </reaction>
    <physiologicalReaction direction="left-to-right" evidence="4">
        <dbReference type="Rhea" id="RHEA:70576"/>
    </physiologicalReaction>
</comment>
<dbReference type="PANTHER" id="PTHR43546">
    <property type="entry name" value="UPF0173 METAL-DEPENDENT HYDROLASE MJ1163-RELATED"/>
    <property type="match status" value="1"/>
</dbReference>
<comment type="catalytic activity">
    <reaction evidence="2">
        <text>3',5'-cyclic CMP + H2O = CMP + H(+)</text>
        <dbReference type="Rhea" id="RHEA:72675"/>
        <dbReference type="ChEBI" id="CHEBI:15377"/>
        <dbReference type="ChEBI" id="CHEBI:15378"/>
        <dbReference type="ChEBI" id="CHEBI:58003"/>
        <dbReference type="ChEBI" id="CHEBI:60377"/>
    </reaction>
    <physiologicalReaction direction="left-to-right" evidence="2">
        <dbReference type="Rhea" id="RHEA:72676"/>
    </physiologicalReaction>
</comment>
<comment type="function">
    <text evidence="3">Counteracts the endogenous Pycsar antiviral defense system. Phosphodiesterase that enables metal-dependent hydrolysis of host cyclic nucleotide Pycsar defense signals such as cCMP and cUMP.</text>
</comment>
<proteinExistence type="predicted"/>
<dbReference type="InterPro" id="IPR050114">
    <property type="entry name" value="UPF0173_UPF0282_UlaG_hydrolase"/>
</dbReference>
<organism evidence="6 7">
    <name type="scientific">Paenibacillus monticola</name>
    <dbReference type="NCBI Taxonomy" id="2666075"/>
    <lineage>
        <taxon>Bacteria</taxon>
        <taxon>Bacillati</taxon>
        <taxon>Bacillota</taxon>
        <taxon>Bacilli</taxon>
        <taxon>Bacillales</taxon>
        <taxon>Paenibacillaceae</taxon>
        <taxon>Paenibacillus</taxon>
    </lineage>
</organism>
<dbReference type="InterPro" id="IPR001279">
    <property type="entry name" value="Metallo-B-lactamas"/>
</dbReference>
<evidence type="ECO:0000259" key="5">
    <source>
        <dbReference type="Pfam" id="PF12706"/>
    </source>
</evidence>
<name>A0A7X2H1C6_9BACL</name>
<evidence type="ECO:0000256" key="4">
    <source>
        <dbReference type="ARBA" id="ARBA00048505"/>
    </source>
</evidence>
<dbReference type="SUPFAM" id="SSF56281">
    <property type="entry name" value="Metallo-hydrolase/oxidoreductase"/>
    <property type="match status" value="1"/>
</dbReference>
<gene>
    <name evidence="6" type="ORF">GJB61_01925</name>
</gene>
<dbReference type="PANTHER" id="PTHR43546:SF9">
    <property type="entry name" value="L-ASCORBATE-6-PHOSPHATE LACTONASE ULAG-RELATED"/>
    <property type="match status" value="1"/>
</dbReference>
<dbReference type="Pfam" id="PF12706">
    <property type="entry name" value="Lactamase_B_2"/>
    <property type="match status" value="1"/>
</dbReference>
<feature type="domain" description="Metallo-beta-lactamase" evidence="5">
    <location>
        <begin position="20"/>
        <end position="213"/>
    </location>
</feature>
<evidence type="ECO:0000313" key="7">
    <source>
        <dbReference type="Proteomes" id="UP000463051"/>
    </source>
</evidence>
<dbReference type="GO" id="GO:0016787">
    <property type="term" value="F:hydrolase activity"/>
    <property type="evidence" value="ECO:0007669"/>
    <property type="project" value="UniProtKB-KW"/>
</dbReference>
<sequence>MKIQLIRHATLWMEYGGLTFLIDPMLSEQGANPPIINSANDRRNPLVSLPGPAEQWLQPDAVLVTHLHADHWDAAAVSMLPHDIPLLCQDGDQAQIAAQGFEHITEIKHKLTLSNITLTRTKGQHGTGEIGKRMGRVSGFVFQAEGEPTLYLTGDTIWCDEVKQALDDNHPELTIINAGGARFLTGGPITMDEQDVVELCNYAPYTSVIAVHMDSINHCLVTRENLRERLEQEALLNRVTLLQDGQWY</sequence>
<keyword evidence="7" id="KW-1185">Reference proteome</keyword>
<evidence type="ECO:0000256" key="2">
    <source>
        <dbReference type="ARBA" id="ARBA00034221"/>
    </source>
</evidence>
<reference evidence="6 7" key="1">
    <citation type="submission" date="2019-11" db="EMBL/GenBank/DDBJ databases">
        <title>Paenibacillus monticola sp. nov., a novel PGPR strain isolated from mountain sample in China.</title>
        <authorList>
            <person name="Zhao Q."/>
            <person name="Li H.-P."/>
            <person name="Zhang J.-L."/>
        </authorList>
    </citation>
    <scope>NUCLEOTIDE SEQUENCE [LARGE SCALE GENOMIC DNA]</scope>
    <source>
        <strain evidence="6 7">LC-T2</strain>
    </source>
</reference>
<protein>
    <submittedName>
        <fullName evidence="6">MBL fold metallo-hydrolase</fullName>
    </submittedName>
</protein>